<dbReference type="RefSeq" id="WP_084714089.1">
    <property type="nucleotide sequence ID" value="NZ_JBHEZZ010000002.1"/>
</dbReference>
<evidence type="ECO:0000256" key="2">
    <source>
        <dbReference type="ARBA" id="ARBA00023125"/>
    </source>
</evidence>
<dbReference type="PROSITE" id="PS50995">
    <property type="entry name" value="HTH_MARR_2"/>
    <property type="match status" value="1"/>
</dbReference>
<dbReference type="PANTHER" id="PTHR33164">
    <property type="entry name" value="TRANSCRIPTIONAL REGULATOR, MARR FAMILY"/>
    <property type="match status" value="1"/>
</dbReference>
<dbReference type="SMART" id="SM00347">
    <property type="entry name" value="HTH_MARR"/>
    <property type="match status" value="1"/>
</dbReference>
<reference evidence="5 6" key="1">
    <citation type="submission" date="2024-09" db="EMBL/GenBank/DDBJ databases">
        <authorList>
            <person name="Lee S.D."/>
        </authorList>
    </citation>
    <scope>NUCLEOTIDE SEQUENCE [LARGE SCALE GENOMIC DNA]</scope>
    <source>
        <strain evidence="5 6">N1-5</strain>
    </source>
</reference>
<name>A0ABV6UH13_9ACTN</name>
<comment type="caution">
    <text evidence="5">The sequence shown here is derived from an EMBL/GenBank/DDBJ whole genome shotgun (WGS) entry which is preliminary data.</text>
</comment>
<keyword evidence="6" id="KW-1185">Reference proteome</keyword>
<dbReference type="EMBL" id="JBHEZZ010000002">
    <property type="protein sequence ID" value="MFC1400726.1"/>
    <property type="molecule type" value="Genomic_DNA"/>
</dbReference>
<keyword evidence="1" id="KW-0805">Transcription regulation</keyword>
<dbReference type="SUPFAM" id="SSF46785">
    <property type="entry name" value="Winged helix' DNA-binding domain"/>
    <property type="match status" value="1"/>
</dbReference>
<dbReference type="InterPro" id="IPR039422">
    <property type="entry name" value="MarR/SlyA-like"/>
</dbReference>
<organism evidence="5 6">
    <name type="scientific">Streptacidiphilus cavernicola</name>
    <dbReference type="NCBI Taxonomy" id="3342716"/>
    <lineage>
        <taxon>Bacteria</taxon>
        <taxon>Bacillati</taxon>
        <taxon>Actinomycetota</taxon>
        <taxon>Actinomycetes</taxon>
        <taxon>Kitasatosporales</taxon>
        <taxon>Streptomycetaceae</taxon>
        <taxon>Streptacidiphilus</taxon>
    </lineage>
</organism>
<evidence type="ECO:0000313" key="5">
    <source>
        <dbReference type="EMBL" id="MFC1400726.1"/>
    </source>
</evidence>
<proteinExistence type="predicted"/>
<evidence type="ECO:0000259" key="4">
    <source>
        <dbReference type="PROSITE" id="PS50995"/>
    </source>
</evidence>
<keyword evidence="2" id="KW-0238">DNA-binding</keyword>
<accession>A0ABV6UH13</accession>
<dbReference type="InterPro" id="IPR036390">
    <property type="entry name" value="WH_DNA-bd_sf"/>
</dbReference>
<dbReference type="Gene3D" id="1.10.10.10">
    <property type="entry name" value="Winged helix-like DNA-binding domain superfamily/Winged helix DNA-binding domain"/>
    <property type="match status" value="1"/>
</dbReference>
<keyword evidence="3" id="KW-0804">Transcription</keyword>
<evidence type="ECO:0000256" key="3">
    <source>
        <dbReference type="ARBA" id="ARBA00023163"/>
    </source>
</evidence>
<dbReference type="InterPro" id="IPR000835">
    <property type="entry name" value="HTH_MarR-typ"/>
</dbReference>
<dbReference type="PANTHER" id="PTHR33164:SF57">
    <property type="entry name" value="MARR-FAMILY TRANSCRIPTIONAL REGULATOR"/>
    <property type="match status" value="1"/>
</dbReference>
<dbReference type="InterPro" id="IPR036388">
    <property type="entry name" value="WH-like_DNA-bd_sf"/>
</dbReference>
<dbReference type="PROSITE" id="PS01117">
    <property type="entry name" value="HTH_MARR_1"/>
    <property type="match status" value="1"/>
</dbReference>
<protein>
    <submittedName>
        <fullName evidence="5">MarR family winged helix-turn-helix transcriptional regulator</fullName>
    </submittedName>
</protein>
<dbReference type="InterPro" id="IPR023187">
    <property type="entry name" value="Tscrpt_reg_MarR-type_CS"/>
</dbReference>
<evidence type="ECO:0000313" key="6">
    <source>
        <dbReference type="Proteomes" id="UP001592528"/>
    </source>
</evidence>
<feature type="domain" description="HTH marR-type" evidence="4">
    <location>
        <begin position="1"/>
        <end position="143"/>
    </location>
</feature>
<gene>
    <name evidence="5" type="ORF">ACEZDJ_05450</name>
</gene>
<dbReference type="Proteomes" id="UP001592528">
    <property type="component" value="Unassembled WGS sequence"/>
</dbReference>
<evidence type="ECO:0000256" key="1">
    <source>
        <dbReference type="ARBA" id="ARBA00023015"/>
    </source>
</evidence>
<dbReference type="Pfam" id="PF01047">
    <property type="entry name" value="MarR"/>
    <property type="match status" value="1"/>
</dbReference>
<sequence>MQPGGTATAAEAALALGDEVSRFTRLIHAWKLRAREDNGGGDRLLLARLVNYGPRRATDLAAETLLDLSTVSRQVRSLVDRGLVERTPDPEDRRGTLLSASEAGVLAFQHYRDLRNQRLARLLEAWTAEDRYELVRLFGRLNDDFAENHHELFGGTLGATAPTASAAARQGEPK</sequence>